<dbReference type="KEGG" id="cox:E0W60_34100"/>
<evidence type="ECO:0000313" key="3">
    <source>
        <dbReference type="Proteomes" id="UP000295294"/>
    </source>
</evidence>
<dbReference type="Proteomes" id="UP000295294">
    <property type="component" value="Plasmid unnamed2"/>
</dbReference>
<dbReference type="EMBL" id="CP038637">
    <property type="protein sequence ID" value="QBY56085.1"/>
    <property type="molecule type" value="Genomic_DNA"/>
</dbReference>
<evidence type="ECO:0000313" key="2">
    <source>
        <dbReference type="EMBL" id="QBY56085.1"/>
    </source>
</evidence>
<protein>
    <submittedName>
        <fullName evidence="2">Uncharacterized protein</fullName>
    </submittedName>
</protein>
<dbReference type="AlphaFoldDB" id="A0A4P7LJU3"/>
<feature type="transmembrane region" description="Helical" evidence="1">
    <location>
        <begin position="110"/>
        <end position="130"/>
    </location>
</feature>
<sequence length="183" mass="18666">MQHWINKAHIAAQTHAHALKYGTAVAIILGGLLYRNPTLACTLLLSTAICLYVLASTGKKLQFEAGSMAAVAAASLTLTMLLSPDVAHAAGGIAGWARAIKAQLGDVYDLLIYGSYGGGMVGLITSVVNGKKKSNGDQSIKTASIYGNGLGGVALMMLGYLANSLAESVGGSAGQMNRMPGGL</sequence>
<keyword evidence="2" id="KW-0614">Plasmid</keyword>
<feature type="transmembrane region" description="Helical" evidence="1">
    <location>
        <begin position="142"/>
        <end position="162"/>
    </location>
</feature>
<proteinExistence type="predicted"/>
<accession>A0A4P7LJU3</accession>
<keyword evidence="1" id="KW-0812">Transmembrane</keyword>
<dbReference type="OrthoDB" id="8970539at2"/>
<geneLocation type="plasmid" evidence="2">
    <name>unnamed2</name>
</geneLocation>
<dbReference type="RefSeq" id="WP_135707253.1">
    <property type="nucleotide sequence ID" value="NZ_CP038637.1"/>
</dbReference>
<name>A0A4P7LJU3_9BURK</name>
<keyword evidence="1" id="KW-1133">Transmembrane helix</keyword>
<reference evidence="2 3" key="1">
    <citation type="submission" date="2019-03" db="EMBL/GenBank/DDBJ databases">
        <title>Efficiently degradation of phenoxyalkanoic acid herbicides by Cupriavidus oxalaticus strain X32.</title>
        <authorList>
            <person name="Sheng X."/>
        </authorList>
    </citation>
    <scope>NUCLEOTIDE SEQUENCE [LARGE SCALE GENOMIC DNA]</scope>
    <source>
        <strain evidence="2 3">X32</strain>
        <plasmid evidence="2 3">unnamed2</plasmid>
    </source>
</reference>
<keyword evidence="1" id="KW-0472">Membrane</keyword>
<organism evidence="2 3">
    <name type="scientific">Cupriavidus oxalaticus</name>
    <dbReference type="NCBI Taxonomy" id="96344"/>
    <lineage>
        <taxon>Bacteria</taxon>
        <taxon>Pseudomonadati</taxon>
        <taxon>Pseudomonadota</taxon>
        <taxon>Betaproteobacteria</taxon>
        <taxon>Burkholderiales</taxon>
        <taxon>Burkholderiaceae</taxon>
        <taxon>Cupriavidus</taxon>
    </lineage>
</organism>
<gene>
    <name evidence="2" type="ORF">E0W60_34100</name>
</gene>
<feature type="transmembrane region" description="Helical" evidence="1">
    <location>
        <begin position="37"/>
        <end position="55"/>
    </location>
</feature>
<evidence type="ECO:0000256" key="1">
    <source>
        <dbReference type="SAM" id="Phobius"/>
    </source>
</evidence>